<evidence type="ECO:0000256" key="7">
    <source>
        <dbReference type="ARBA" id="ARBA00022776"/>
    </source>
</evidence>
<evidence type="ECO:0000256" key="10">
    <source>
        <dbReference type="ARBA" id="ARBA00023328"/>
    </source>
</evidence>
<evidence type="ECO:0008006" key="18">
    <source>
        <dbReference type="Google" id="ProtNLM"/>
    </source>
</evidence>
<evidence type="ECO:0000259" key="14">
    <source>
        <dbReference type="Pfam" id="PF20666"/>
    </source>
</evidence>
<evidence type="ECO:0000313" key="16">
    <source>
        <dbReference type="EMBL" id="OXU27491.1"/>
    </source>
</evidence>
<dbReference type="InterPro" id="IPR048344">
    <property type="entry name" value="Zw10_middle"/>
</dbReference>
<evidence type="ECO:0000256" key="4">
    <source>
        <dbReference type="ARBA" id="ARBA00022454"/>
    </source>
</evidence>
<dbReference type="Gene3D" id="1.10.357.150">
    <property type="match status" value="1"/>
</dbReference>
<keyword evidence="17" id="KW-1185">Reference proteome</keyword>
<accession>A0A232F9F2</accession>
<feature type="domain" description="Centromere/kinetochore protein zw10 N-terminal" evidence="12">
    <location>
        <begin position="29"/>
        <end position="119"/>
    </location>
</feature>
<comment type="caution">
    <text evidence="16">The sequence shown here is derived from an EMBL/GenBank/DDBJ whole genome shotgun (WGS) entry which is preliminary data.</text>
</comment>
<dbReference type="GO" id="GO:0005634">
    <property type="term" value="C:nucleus"/>
    <property type="evidence" value="ECO:0007669"/>
    <property type="project" value="InterPro"/>
</dbReference>
<protein>
    <recommendedName>
        <fullName evidence="18">Centromere/kinetochore protein zw10 homolog</fullName>
    </recommendedName>
</protein>
<keyword evidence="9" id="KW-0131">Cell cycle</keyword>
<evidence type="ECO:0000259" key="15">
    <source>
        <dbReference type="Pfam" id="PF22766"/>
    </source>
</evidence>
<evidence type="ECO:0000256" key="6">
    <source>
        <dbReference type="ARBA" id="ARBA00022618"/>
    </source>
</evidence>
<dbReference type="GO" id="GO:0005737">
    <property type="term" value="C:cytoplasm"/>
    <property type="evidence" value="ECO:0007669"/>
    <property type="project" value="UniProtKB-SubCell"/>
</dbReference>
<comment type="similarity">
    <text evidence="3">Belongs to the ZW10 family.</text>
</comment>
<name>A0A232F9F2_9HYME</name>
<evidence type="ECO:0000259" key="12">
    <source>
        <dbReference type="Pfam" id="PF06248"/>
    </source>
</evidence>
<evidence type="ECO:0000256" key="5">
    <source>
        <dbReference type="ARBA" id="ARBA00022490"/>
    </source>
</evidence>
<evidence type="ECO:0000313" key="17">
    <source>
        <dbReference type="Proteomes" id="UP000215335"/>
    </source>
</evidence>
<keyword evidence="5" id="KW-0963">Cytoplasm</keyword>
<keyword evidence="8" id="KW-0995">Kinetochore</keyword>
<evidence type="ECO:0000256" key="2">
    <source>
        <dbReference type="ARBA" id="ARBA00004629"/>
    </source>
</evidence>
<feature type="domain" description="Centromere/kinetochore protein zw10 middle" evidence="13">
    <location>
        <begin position="190"/>
        <end position="384"/>
    </location>
</feature>
<evidence type="ECO:0000256" key="1">
    <source>
        <dbReference type="ARBA" id="ARBA00004496"/>
    </source>
</evidence>
<evidence type="ECO:0000256" key="11">
    <source>
        <dbReference type="SAM" id="Coils"/>
    </source>
</evidence>
<dbReference type="EMBL" id="NNAY01000597">
    <property type="protein sequence ID" value="OXU27491.1"/>
    <property type="molecule type" value="Genomic_DNA"/>
</dbReference>
<dbReference type="Pfam" id="PF20665">
    <property type="entry name" value="Zw10_middle"/>
    <property type="match status" value="1"/>
</dbReference>
<dbReference type="STRING" id="543379.A0A232F9F2"/>
<dbReference type="Pfam" id="PF06248">
    <property type="entry name" value="Zw10_N"/>
    <property type="match status" value="1"/>
</dbReference>
<organism evidence="16 17">
    <name type="scientific">Trichomalopsis sarcophagae</name>
    <dbReference type="NCBI Taxonomy" id="543379"/>
    <lineage>
        <taxon>Eukaryota</taxon>
        <taxon>Metazoa</taxon>
        <taxon>Ecdysozoa</taxon>
        <taxon>Arthropoda</taxon>
        <taxon>Hexapoda</taxon>
        <taxon>Insecta</taxon>
        <taxon>Pterygota</taxon>
        <taxon>Neoptera</taxon>
        <taxon>Endopterygota</taxon>
        <taxon>Hymenoptera</taxon>
        <taxon>Apocrita</taxon>
        <taxon>Proctotrupomorpha</taxon>
        <taxon>Chalcidoidea</taxon>
        <taxon>Pteromalidae</taxon>
        <taxon>Pteromalinae</taxon>
        <taxon>Trichomalopsis</taxon>
    </lineage>
</organism>
<dbReference type="PANTHER" id="PTHR12205:SF0">
    <property type="entry name" value="CENTROMERE_KINETOCHORE PROTEIN ZW10 HOMOLOG"/>
    <property type="match status" value="1"/>
</dbReference>
<feature type="coiled-coil region" evidence="11">
    <location>
        <begin position="10"/>
        <end position="37"/>
    </location>
</feature>
<evidence type="ECO:0000259" key="13">
    <source>
        <dbReference type="Pfam" id="PF20665"/>
    </source>
</evidence>
<dbReference type="GO" id="GO:0051301">
    <property type="term" value="P:cell division"/>
    <property type="evidence" value="ECO:0007669"/>
    <property type="project" value="UniProtKB-KW"/>
</dbReference>
<dbReference type="GO" id="GO:0007094">
    <property type="term" value="P:mitotic spindle assembly checkpoint signaling"/>
    <property type="evidence" value="ECO:0007669"/>
    <property type="project" value="TreeGrafter"/>
</dbReference>
<keyword evidence="4" id="KW-0158">Chromosome</keyword>
<dbReference type="Pfam" id="PF20666">
    <property type="entry name" value="ZW10_C"/>
    <property type="match status" value="1"/>
</dbReference>
<dbReference type="OrthoDB" id="534815at2759"/>
<feature type="domain" description="ZW10 C-terminal helical" evidence="15">
    <location>
        <begin position="574"/>
        <end position="717"/>
    </location>
</feature>
<dbReference type="AlphaFoldDB" id="A0A232F9F2"/>
<sequence>MSSFLRDVLIVADEQEKADLGEQIETIKKEITKLKSVISEFMKDKYAELEPNLKPDEMLLENSEMLVGNMRHLQNRINDQMKVRLLSSSKELQTLSQELKEYNYSLFLSNQLLEIHKAFESIESYKSNKVNQYTSAAITLVQLHQLVIENDSDIRQLNIYESIKHEYQSMYDNFISEVTALWQEKVFWSDEKESKNTVSLHINVDSDKLTDITNALHHVNRLTRCIETLSSKLLMNFIDPLVHCECTVECTDKSFSLQVVNKKKIPEYKAVFENLKLFYKFLHQHFNIHIENEFFLEKLSSPLLEEFSRILTVGCISKIIPTSTAELEIFANIVLEIQQFQDYLVEIKFITEEQKFLSKYTNNIDNLYIDKKCEKLLEVARSIMKKDLHDSFRYKPERLEELIFEENDNIIIDPKLSRHTFFLPECQISKSTEEILRLVKDILEEACHSSDKYVSRLFYTSRNIMEMYAALVPEIHRSFLETIPQQVAIFHNNCFYLAHHLLTLAYKYKSKMPNLSQDFSIIYSDQILLLREVGSEYFLNHMKYQRDIIFEILRESGLSSIGQMPELPVTTERSLRQCIRQLELLKTVWIEILPIKVYCRALGCIVNDMADDICAKLISVEDIPADVASELVTLFNMVVKRIPQIFPEPALIEQHVQKWRKLKELIIILGASLKEIEDRWADGKGPLANEFSPQHVKQLIRALFQNTERRSNLLSKIKEK</sequence>
<dbReference type="Pfam" id="PF22766">
    <property type="entry name" value="ZW10_C2"/>
    <property type="match status" value="1"/>
</dbReference>
<reference evidence="16 17" key="1">
    <citation type="journal article" date="2017" name="Curr. Biol.">
        <title>The Evolution of Venom by Co-option of Single-Copy Genes.</title>
        <authorList>
            <person name="Martinson E.O."/>
            <person name="Mrinalini"/>
            <person name="Kelkar Y.D."/>
            <person name="Chang C.H."/>
            <person name="Werren J.H."/>
        </authorList>
    </citation>
    <scope>NUCLEOTIDE SEQUENCE [LARGE SCALE GENOMIC DNA]</scope>
    <source>
        <strain evidence="16 17">Alberta</strain>
        <tissue evidence="16">Whole body</tissue>
    </source>
</reference>
<proteinExistence type="inferred from homology"/>
<feature type="domain" description="Centromere/kinetochore protein zw10 C-terminal" evidence="14">
    <location>
        <begin position="421"/>
        <end position="549"/>
    </location>
</feature>
<dbReference type="GO" id="GO:1990423">
    <property type="term" value="C:RZZ complex"/>
    <property type="evidence" value="ECO:0007669"/>
    <property type="project" value="TreeGrafter"/>
</dbReference>
<keyword evidence="6" id="KW-0132">Cell division</keyword>
<dbReference type="InterPro" id="IPR009361">
    <property type="entry name" value="Zw10_N"/>
</dbReference>
<evidence type="ECO:0000256" key="8">
    <source>
        <dbReference type="ARBA" id="ARBA00022838"/>
    </source>
</evidence>
<dbReference type="InterPro" id="IPR048343">
    <property type="entry name" value="ZW10_C"/>
</dbReference>
<gene>
    <name evidence="16" type="ORF">TSAR_010651</name>
</gene>
<keyword evidence="10" id="KW-0137">Centromere</keyword>
<dbReference type="InterPro" id="IPR055148">
    <property type="entry name" value="ZW10_C_2"/>
</dbReference>
<dbReference type="PANTHER" id="PTHR12205">
    <property type="entry name" value="CENTROMERE/KINETOCHORE PROTEIN ZW10"/>
    <property type="match status" value="1"/>
</dbReference>
<evidence type="ECO:0000256" key="9">
    <source>
        <dbReference type="ARBA" id="ARBA00023306"/>
    </source>
</evidence>
<keyword evidence="11" id="KW-0175">Coiled coil</keyword>
<evidence type="ECO:0000256" key="3">
    <source>
        <dbReference type="ARBA" id="ARBA00006245"/>
    </source>
</evidence>
<comment type="subcellular location">
    <subcellularLocation>
        <location evidence="2">Chromosome</location>
        <location evidence="2">Centromere</location>
        <location evidence="2">Kinetochore</location>
    </subcellularLocation>
    <subcellularLocation>
        <location evidence="1">Cytoplasm</location>
    </subcellularLocation>
</comment>
<dbReference type="Proteomes" id="UP000215335">
    <property type="component" value="Unassembled WGS sequence"/>
</dbReference>
<dbReference type="InterPro" id="IPR046362">
    <property type="entry name" value="Zw10/DSL1_C_sf"/>
</dbReference>
<dbReference type="GO" id="GO:0006888">
    <property type="term" value="P:endoplasmic reticulum to Golgi vesicle-mediated transport"/>
    <property type="evidence" value="ECO:0007669"/>
    <property type="project" value="TreeGrafter"/>
</dbReference>
<keyword evidence="7" id="KW-0498">Mitosis</keyword>